<reference evidence="4" key="2">
    <citation type="submission" date="2012-08" db="EMBL/GenBank/DDBJ databases">
        <title>Genome sequence of Kazachstania naganishii.</title>
        <authorList>
            <person name="Gordon J.L."/>
            <person name="Armisen D."/>
            <person name="Proux-Wera E."/>
            <person name="OhEigeartaigh S.S."/>
            <person name="Byrne K.P."/>
            <person name="Wolfe K.H."/>
        </authorList>
    </citation>
    <scope>NUCLEOTIDE SEQUENCE [LARGE SCALE GENOMIC DNA]</scope>
    <source>
        <strain evidence="4">ATCC MYA-139 / BCRC 22969 / CBS 8797 / CCRC 22969 / KCTC 17520 / NBRC 10181 / NCYC 3082</strain>
    </source>
</reference>
<dbReference type="GO" id="GO:0006897">
    <property type="term" value="P:endocytosis"/>
    <property type="evidence" value="ECO:0007669"/>
    <property type="project" value="TreeGrafter"/>
</dbReference>
<dbReference type="STRING" id="1071383.J7SAP9"/>
<dbReference type="GO" id="GO:0005768">
    <property type="term" value="C:endosome"/>
    <property type="evidence" value="ECO:0007669"/>
    <property type="project" value="TreeGrafter"/>
</dbReference>
<reference evidence="3 4" key="1">
    <citation type="journal article" date="2011" name="Proc. Natl. Acad. Sci. U.S.A.">
        <title>Evolutionary erosion of yeast sex chromosomes by mating-type switching accidents.</title>
        <authorList>
            <person name="Gordon J.L."/>
            <person name="Armisen D."/>
            <person name="Proux-Wera E."/>
            <person name="Oheigeartaigh S.S."/>
            <person name="Byrne K.P."/>
            <person name="Wolfe K.H."/>
        </authorList>
    </citation>
    <scope>NUCLEOTIDE SEQUENCE [LARGE SCALE GENOMIC DNA]</scope>
    <source>
        <strain evidence="4">ATCC MYA-139 / BCRC 22969 / CBS 8797 / CCRC 22969 / KCTC 17520 / NBRC 10181 / NCYC 3082</strain>
    </source>
</reference>
<dbReference type="InterPro" id="IPR013809">
    <property type="entry name" value="ENTH"/>
</dbReference>
<dbReference type="HOGENOM" id="CLU_844847_0_0_1"/>
<dbReference type="SMART" id="SM00273">
    <property type="entry name" value="ENTH"/>
    <property type="match status" value="1"/>
</dbReference>
<dbReference type="Gene3D" id="1.25.40.90">
    <property type="match status" value="1"/>
</dbReference>
<keyword evidence="4" id="KW-1185">Reference proteome</keyword>
<dbReference type="GO" id="GO:0007015">
    <property type="term" value="P:actin filament organization"/>
    <property type="evidence" value="ECO:0007669"/>
    <property type="project" value="TreeGrafter"/>
</dbReference>
<dbReference type="CDD" id="cd16994">
    <property type="entry name" value="ENTH_Ent4"/>
    <property type="match status" value="1"/>
</dbReference>
<dbReference type="GO" id="GO:0005886">
    <property type="term" value="C:plasma membrane"/>
    <property type="evidence" value="ECO:0007669"/>
    <property type="project" value="TreeGrafter"/>
</dbReference>
<dbReference type="OrthoDB" id="4033880at2759"/>
<dbReference type="PANTHER" id="PTHR12276">
    <property type="entry name" value="EPSIN/ENT-RELATED"/>
    <property type="match status" value="1"/>
</dbReference>
<feature type="region of interest" description="Disordered" evidence="1">
    <location>
        <begin position="276"/>
        <end position="329"/>
    </location>
</feature>
<organism evidence="3 4">
    <name type="scientific">Huiozyma naganishii (strain ATCC MYA-139 / BCRC 22969 / CBS 8797 / KCTC 17520 / NBRC 10181 / NCYC 3082 / Yp74L-3)</name>
    <name type="common">Yeast</name>
    <name type="synonym">Kazachstania naganishii</name>
    <dbReference type="NCBI Taxonomy" id="1071383"/>
    <lineage>
        <taxon>Eukaryota</taxon>
        <taxon>Fungi</taxon>
        <taxon>Dikarya</taxon>
        <taxon>Ascomycota</taxon>
        <taxon>Saccharomycotina</taxon>
        <taxon>Saccharomycetes</taxon>
        <taxon>Saccharomycetales</taxon>
        <taxon>Saccharomycetaceae</taxon>
        <taxon>Huiozyma</taxon>
    </lineage>
</organism>
<dbReference type="SUPFAM" id="SSF48464">
    <property type="entry name" value="ENTH/VHS domain"/>
    <property type="match status" value="1"/>
</dbReference>
<proteinExistence type="predicted"/>
<feature type="region of interest" description="Disordered" evidence="1">
    <location>
        <begin position="200"/>
        <end position="220"/>
    </location>
</feature>
<dbReference type="GO" id="GO:0030125">
    <property type="term" value="C:clathrin vesicle coat"/>
    <property type="evidence" value="ECO:0007669"/>
    <property type="project" value="TreeGrafter"/>
</dbReference>
<dbReference type="GO" id="GO:0005543">
    <property type="term" value="F:phospholipid binding"/>
    <property type="evidence" value="ECO:0007669"/>
    <property type="project" value="TreeGrafter"/>
</dbReference>
<gene>
    <name evidence="3" type="primary">KNAG0J02870</name>
    <name evidence="3" type="ordered locus">KNAG_0J02870</name>
</gene>
<accession>J7SAP9</accession>
<dbReference type="eggNOG" id="KOG2056">
    <property type="taxonomic scope" value="Eukaryota"/>
</dbReference>
<evidence type="ECO:0000259" key="2">
    <source>
        <dbReference type="PROSITE" id="PS50942"/>
    </source>
</evidence>
<feature type="compositionally biased region" description="Basic and acidic residues" evidence="1">
    <location>
        <begin position="295"/>
        <end position="308"/>
    </location>
</feature>
<dbReference type="KEGG" id="kng:KNAG_0J02870"/>
<evidence type="ECO:0000313" key="4">
    <source>
        <dbReference type="Proteomes" id="UP000006310"/>
    </source>
</evidence>
<dbReference type="InterPro" id="IPR008942">
    <property type="entry name" value="ENTH_VHS"/>
</dbReference>
<dbReference type="Proteomes" id="UP000006310">
    <property type="component" value="Chromosome 10"/>
</dbReference>
<dbReference type="AlphaFoldDB" id="J7SAP9"/>
<dbReference type="RefSeq" id="XP_022466611.1">
    <property type="nucleotide sequence ID" value="XM_022610301.1"/>
</dbReference>
<evidence type="ECO:0000256" key="1">
    <source>
        <dbReference type="SAM" id="MobiDB-lite"/>
    </source>
</evidence>
<dbReference type="GO" id="GO:0030276">
    <property type="term" value="F:clathrin binding"/>
    <property type="evidence" value="ECO:0007669"/>
    <property type="project" value="TreeGrafter"/>
</dbReference>
<evidence type="ECO:0000313" key="3">
    <source>
        <dbReference type="EMBL" id="CCK72366.1"/>
    </source>
</evidence>
<dbReference type="Pfam" id="PF01417">
    <property type="entry name" value="ENTH"/>
    <property type="match status" value="1"/>
</dbReference>
<protein>
    <recommendedName>
        <fullName evidence="2">ENTH domain-containing protein</fullName>
    </recommendedName>
</protein>
<dbReference type="PANTHER" id="PTHR12276:SF119">
    <property type="entry name" value="EPSIN-4"/>
    <property type="match status" value="1"/>
</dbReference>
<dbReference type="GO" id="GO:0072659">
    <property type="term" value="P:protein localization to plasma membrane"/>
    <property type="evidence" value="ECO:0007669"/>
    <property type="project" value="EnsemblFungi"/>
</dbReference>
<feature type="domain" description="ENTH" evidence="2">
    <location>
        <begin position="7"/>
        <end position="154"/>
    </location>
</feature>
<dbReference type="PROSITE" id="PS50942">
    <property type="entry name" value="ENTH"/>
    <property type="match status" value="1"/>
</dbReference>
<sequence>MPLFDSVRNFVNSTTELKVKQATDDSEVLSSSTGTVMNEISVLTYSPKTLKEIQSVLRKRFHLMSTLPRKVLHRSCLIVLKTLTLILFLLNNGSNAFVSWIKSNVGAFEPLQNVPITEFSFTDKADLPMYEQIRQSASDILQLIGDDNLLEERRRDVIQFRSSISSPGRKSTDNSHLQKYSYERFSNEIGRSLSENIGGVNSSSLTGNEEVGTGRPGMIPTQSIKRRMFGLRSNLAPSDDPQVPDEESVEGSGESSGRLTSIKGYISKLHHLDPLTEEETPIPAPSHILLSPANRKTESTDATRELEGTKPWARTSSFTNKFRPSNPFA</sequence>
<feature type="region of interest" description="Disordered" evidence="1">
    <location>
        <begin position="233"/>
        <end position="259"/>
    </location>
</feature>
<dbReference type="EMBL" id="HE978323">
    <property type="protein sequence ID" value="CCK72366.1"/>
    <property type="molecule type" value="Genomic_DNA"/>
</dbReference>
<dbReference type="GeneID" id="34528121"/>
<feature type="compositionally biased region" description="Polar residues" evidence="1">
    <location>
        <begin position="314"/>
        <end position="329"/>
    </location>
</feature>
<name>J7SAP9_HUIN7</name>